<keyword evidence="1" id="KW-0812">Transmembrane</keyword>
<keyword evidence="1" id="KW-0472">Membrane</keyword>
<evidence type="ECO:0000313" key="2">
    <source>
        <dbReference type="EMBL" id="GGC33343.1"/>
    </source>
</evidence>
<reference evidence="3" key="1">
    <citation type="journal article" date="2019" name="Int. J. Syst. Evol. Microbiol.">
        <title>The Global Catalogue of Microorganisms (GCM) 10K type strain sequencing project: providing services to taxonomists for standard genome sequencing and annotation.</title>
        <authorList>
            <consortium name="The Broad Institute Genomics Platform"/>
            <consortium name="The Broad Institute Genome Sequencing Center for Infectious Disease"/>
            <person name="Wu L."/>
            <person name="Ma J."/>
        </authorList>
    </citation>
    <scope>NUCLEOTIDE SEQUENCE [LARGE SCALE GENOMIC DNA]</scope>
    <source>
        <strain evidence="3">CGMCC 1.10832</strain>
    </source>
</reference>
<organism evidence="2 3">
    <name type="scientific">Marivirga lumbricoides</name>
    <dbReference type="NCBI Taxonomy" id="1046115"/>
    <lineage>
        <taxon>Bacteria</taxon>
        <taxon>Pseudomonadati</taxon>
        <taxon>Bacteroidota</taxon>
        <taxon>Cytophagia</taxon>
        <taxon>Cytophagales</taxon>
        <taxon>Marivirgaceae</taxon>
        <taxon>Marivirga</taxon>
    </lineage>
</organism>
<protein>
    <submittedName>
        <fullName evidence="2">Uncharacterized protein</fullName>
    </submittedName>
</protein>
<gene>
    <name evidence="2" type="ORF">GCM10011506_18460</name>
</gene>
<evidence type="ECO:0000256" key="1">
    <source>
        <dbReference type="SAM" id="Phobius"/>
    </source>
</evidence>
<keyword evidence="3" id="KW-1185">Reference proteome</keyword>
<feature type="transmembrane region" description="Helical" evidence="1">
    <location>
        <begin position="6"/>
        <end position="27"/>
    </location>
</feature>
<feature type="transmembrane region" description="Helical" evidence="1">
    <location>
        <begin position="124"/>
        <end position="149"/>
    </location>
</feature>
<dbReference type="RefSeq" id="WP_188462601.1">
    <property type="nucleotide sequence ID" value="NZ_BAABHU010000005.1"/>
</dbReference>
<feature type="transmembrane region" description="Helical" evidence="1">
    <location>
        <begin position="60"/>
        <end position="82"/>
    </location>
</feature>
<evidence type="ECO:0000313" key="3">
    <source>
        <dbReference type="Proteomes" id="UP000636010"/>
    </source>
</evidence>
<comment type="caution">
    <text evidence="2">The sequence shown here is derived from an EMBL/GenBank/DDBJ whole genome shotgun (WGS) entry which is preliminary data.</text>
</comment>
<accession>A0ABQ1M1W9</accession>
<sequence length="173" mass="19377">MTPTHFLLTIVSGVTGTITMTAVMYLYAKLSRKDTKVVHILGSMITGTTNKNEEGKGKKLTAGSLGHLGVGLLFALMYFLFWNWGVFEVSWIDSFWVGAISGTIAIIVWRLYFALHLHPPKISFVHYFIALFIAHIVFGITTVNIFRLITDSPEFWYQLNKKVSEGASAMLLV</sequence>
<dbReference type="Proteomes" id="UP000636010">
    <property type="component" value="Unassembled WGS sequence"/>
</dbReference>
<keyword evidence="1" id="KW-1133">Transmembrane helix</keyword>
<proteinExistence type="predicted"/>
<feature type="transmembrane region" description="Helical" evidence="1">
    <location>
        <begin position="94"/>
        <end position="112"/>
    </location>
</feature>
<name>A0ABQ1M1W9_9BACT</name>
<dbReference type="EMBL" id="BMEC01000005">
    <property type="protein sequence ID" value="GGC33343.1"/>
    <property type="molecule type" value="Genomic_DNA"/>
</dbReference>